<comment type="catalytic activity">
    <reaction evidence="7">
        <text>L-threonyl-[protein] + ATP = O-phospho-L-threonyl-[protein] + ADP + H(+)</text>
        <dbReference type="Rhea" id="RHEA:46608"/>
        <dbReference type="Rhea" id="RHEA-COMP:11060"/>
        <dbReference type="Rhea" id="RHEA-COMP:11605"/>
        <dbReference type="ChEBI" id="CHEBI:15378"/>
        <dbReference type="ChEBI" id="CHEBI:30013"/>
        <dbReference type="ChEBI" id="CHEBI:30616"/>
        <dbReference type="ChEBI" id="CHEBI:61977"/>
        <dbReference type="ChEBI" id="CHEBI:456216"/>
        <dbReference type="EC" id="2.7.11.1"/>
    </reaction>
</comment>
<evidence type="ECO:0000256" key="4">
    <source>
        <dbReference type="ARBA" id="ARBA00022741"/>
    </source>
</evidence>
<evidence type="ECO:0000313" key="12">
    <source>
        <dbReference type="EMBL" id="MCC5603443.1"/>
    </source>
</evidence>
<reference evidence="12 13" key="1">
    <citation type="journal article" date="2021" name="Microorganisms">
        <title>Genome Evolution of Filamentous Cyanobacterium Nostoc Species: From Facultative Symbiosis to Free Living.</title>
        <authorList>
            <person name="Huo D."/>
            <person name="Li H."/>
            <person name="Cai F."/>
            <person name="Guo X."/>
            <person name="Qiao Z."/>
            <person name="Wang W."/>
            <person name="Yu G."/>
            <person name="Li R."/>
        </authorList>
    </citation>
    <scope>NUCLEOTIDE SEQUENCE [LARGE SCALE GENOMIC DNA]</scope>
    <source>
        <strain evidence="12 13">CHAB 5714</strain>
    </source>
</reference>
<dbReference type="InterPro" id="IPR000719">
    <property type="entry name" value="Prot_kinase_dom"/>
</dbReference>
<keyword evidence="4 9" id="KW-0547">Nucleotide-binding</keyword>
<dbReference type="InterPro" id="IPR011009">
    <property type="entry name" value="Kinase-like_dom_sf"/>
</dbReference>
<dbReference type="EMBL" id="JAIVFQ010000078">
    <property type="protein sequence ID" value="MCC5603443.1"/>
    <property type="molecule type" value="Genomic_DNA"/>
</dbReference>
<dbReference type="PANTHER" id="PTHR24363:SF0">
    <property type="entry name" value="SERINE_THREONINE KINASE LIKE DOMAIN CONTAINING 1"/>
    <property type="match status" value="1"/>
</dbReference>
<sequence length="627" mass="68711">MTLTLLNNRYQVIQVIGAGGFGETFLAEDVHMPSRRRCVIKQLKPITNNDPQTYQLIQQRFEREAATLEFLGESSNQIPKLYAYFSENGQFYLVQEWIHGQTLTKIVEAKGFESETAVRQILLSLLWVLDYVHSKGIIHRDIKPENIILRSVDGKPVLIDFGAVKETIRSVVNSPGYPTRSLVIGTPGYMPSEQAVGRPVYATDIYSLGLTAIYLLTGKHPQELQTDLKTGEILWQQHAPHVSSQLAAVLNQAIKPHAGDRYSTASKMLHALQSASNIPPEFAGNTPTVSFSPTTSRQTQPLYSPQKNSALAFAQRLVEKLTEGIASPRNWQKPAVIVGSLLIGGLLSTVAISNITRQQKPETTIATSPTPSPESLPTPASTEPPVSSQTSPVPVVPTSPARRRVISNPLPTSDPPVVSIPQPEKEPVTSDTPAPLAVSTPQAEPENEAMPALSNASPVPTPEMRSTPQKKPRSKLAATTSRQSVPAFPTGTPRNIVEATLGKPNQDLRGVWGNTRAVVYKLVPNKIDLGYLFDRNSKVLRQTEVSFAESVDPQVMETTLNGMLGGQATEDIKQGLKQVQQRQSDNFSFNNGSVKGQIIRQQCNFIYISIWDANLHDFVSPSTAKRC</sequence>
<dbReference type="Pfam" id="PF00069">
    <property type="entry name" value="Pkinase"/>
    <property type="match status" value="1"/>
</dbReference>
<evidence type="ECO:0000256" key="2">
    <source>
        <dbReference type="ARBA" id="ARBA00022527"/>
    </source>
</evidence>
<evidence type="ECO:0000256" key="5">
    <source>
        <dbReference type="ARBA" id="ARBA00022777"/>
    </source>
</evidence>
<gene>
    <name evidence="12" type="ORF">LC586_30740</name>
</gene>
<dbReference type="SUPFAM" id="SSF56112">
    <property type="entry name" value="Protein kinase-like (PK-like)"/>
    <property type="match status" value="1"/>
</dbReference>
<dbReference type="Proteomes" id="UP001199525">
    <property type="component" value="Unassembled WGS sequence"/>
</dbReference>
<keyword evidence="13" id="KW-1185">Reference proteome</keyword>
<keyword evidence="5 12" id="KW-0418">Kinase</keyword>
<organism evidence="12 13">
    <name type="scientific">Nostoc favosum CHAB5714</name>
    <dbReference type="NCBI Taxonomy" id="2780399"/>
    <lineage>
        <taxon>Bacteria</taxon>
        <taxon>Bacillati</taxon>
        <taxon>Cyanobacteriota</taxon>
        <taxon>Cyanophyceae</taxon>
        <taxon>Nostocales</taxon>
        <taxon>Nostocaceae</taxon>
        <taxon>Nostoc</taxon>
        <taxon>Nostoc favosum</taxon>
    </lineage>
</organism>
<evidence type="ECO:0000256" key="1">
    <source>
        <dbReference type="ARBA" id="ARBA00012513"/>
    </source>
</evidence>
<evidence type="ECO:0000313" key="13">
    <source>
        <dbReference type="Proteomes" id="UP001199525"/>
    </source>
</evidence>
<keyword evidence="2" id="KW-0723">Serine/threonine-protein kinase</keyword>
<dbReference type="Gene3D" id="1.10.510.10">
    <property type="entry name" value="Transferase(Phosphotransferase) domain 1"/>
    <property type="match status" value="1"/>
</dbReference>
<dbReference type="RefSeq" id="WP_229489085.1">
    <property type="nucleotide sequence ID" value="NZ_JAIVFQ010000078.1"/>
</dbReference>
<evidence type="ECO:0000256" key="8">
    <source>
        <dbReference type="ARBA" id="ARBA00048679"/>
    </source>
</evidence>
<feature type="compositionally biased region" description="Low complexity" evidence="10">
    <location>
        <begin position="377"/>
        <end position="400"/>
    </location>
</feature>
<accession>A0ABS8IGT3</accession>
<dbReference type="EC" id="2.7.11.1" evidence="1"/>
<dbReference type="SMART" id="SM00220">
    <property type="entry name" value="S_TKc"/>
    <property type="match status" value="1"/>
</dbReference>
<keyword evidence="3" id="KW-0808">Transferase</keyword>
<feature type="compositionally biased region" description="Polar residues" evidence="10">
    <location>
        <begin position="454"/>
        <end position="467"/>
    </location>
</feature>
<dbReference type="InterPro" id="IPR008271">
    <property type="entry name" value="Ser/Thr_kinase_AS"/>
</dbReference>
<evidence type="ECO:0000256" key="9">
    <source>
        <dbReference type="PROSITE-ProRule" id="PRU10141"/>
    </source>
</evidence>
<name>A0ABS8IGT3_9NOSO</name>
<keyword evidence="6 9" id="KW-0067">ATP-binding</keyword>
<dbReference type="GO" id="GO:0016301">
    <property type="term" value="F:kinase activity"/>
    <property type="evidence" value="ECO:0007669"/>
    <property type="project" value="UniProtKB-KW"/>
</dbReference>
<evidence type="ECO:0000259" key="11">
    <source>
        <dbReference type="PROSITE" id="PS50011"/>
    </source>
</evidence>
<protein>
    <recommendedName>
        <fullName evidence="1">non-specific serine/threonine protein kinase</fullName>
        <ecNumber evidence="1">2.7.11.1</ecNumber>
    </recommendedName>
</protein>
<dbReference type="InterPro" id="IPR017441">
    <property type="entry name" value="Protein_kinase_ATP_BS"/>
</dbReference>
<dbReference type="PANTHER" id="PTHR24363">
    <property type="entry name" value="SERINE/THREONINE PROTEIN KINASE"/>
    <property type="match status" value="1"/>
</dbReference>
<comment type="catalytic activity">
    <reaction evidence="8">
        <text>L-seryl-[protein] + ATP = O-phospho-L-seryl-[protein] + ADP + H(+)</text>
        <dbReference type="Rhea" id="RHEA:17989"/>
        <dbReference type="Rhea" id="RHEA-COMP:9863"/>
        <dbReference type="Rhea" id="RHEA-COMP:11604"/>
        <dbReference type="ChEBI" id="CHEBI:15378"/>
        <dbReference type="ChEBI" id="CHEBI:29999"/>
        <dbReference type="ChEBI" id="CHEBI:30616"/>
        <dbReference type="ChEBI" id="CHEBI:83421"/>
        <dbReference type="ChEBI" id="CHEBI:456216"/>
        <dbReference type="EC" id="2.7.11.1"/>
    </reaction>
</comment>
<dbReference type="PROSITE" id="PS50011">
    <property type="entry name" value="PROTEIN_KINASE_DOM"/>
    <property type="match status" value="1"/>
</dbReference>
<feature type="region of interest" description="Disordered" evidence="10">
    <location>
        <begin position="360"/>
        <end position="495"/>
    </location>
</feature>
<dbReference type="PROSITE" id="PS00107">
    <property type="entry name" value="PROTEIN_KINASE_ATP"/>
    <property type="match status" value="1"/>
</dbReference>
<evidence type="ECO:0000256" key="7">
    <source>
        <dbReference type="ARBA" id="ARBA00047899"/>
    </source>
</evidence>
<feature type="domain" description="Protein kinase" evidence="11">
    <location>
        <begin position="10"/>
        <end position="273"/>
    </location>
</feature>
<evidence type="ECO:0000256" key="10">
    <source>
        <dbReference type="SAM" id="MobiDB-lite"/>
    </source>
</evidence>
<dbReference type="Gene3D" id="3.30.200.20">
    <property type="entry name" value="Phosphorylase Kinase, domain 1"/>
    <property type="match status" value="1"/>
</dbReference>
<evidence type="ECO:0000256" key="6">
    <source>
        <dbReference type="ARBA" id="ARBA00022840"/>
    </source>
</evidence>
<dbReference type="PROSITE" id="PS00108">
    <property type="entry name" value="PROTEIN_KINASE_ST"/>
    <property type="match status" value="1"/>
</dbReference>
<feature type="binding site" evidence="9">
    <location>
        <position position="41"/>
    </location>
    <ligand>
        <name>ATP</name>
        <dbReference type="ChEBI" id="CHEBI:30616"/>
    </ligand>
</feature>
<dbReference type="CDD" id="cd14014">
    <property type="entry name" value="STKc_PknB_like"/>
    <property type="match status" value="1"/>
</dbReference>
<evidence type="ECO:0000256" key="3">
    <source>
        <dbReference type="ARBA" id="ARBA00022679"/>
    </source>
</evidence>
<proteinExistence type="predicted"/>
<comment type="caution">
    <text evidence="12">The sequence shown here is derived from an EMBL/GenBank/DDBJ whole genome shotgun (WGS) entry which is preliminary data.</text>
</comment>